<accession>A0A3M7RR07</accession>
<dbReference type="Proteomes" id="UP000276133">
    <property type="component" value="Unassembled WGS sequence"/>
</dbReference>
<reference evidence="1 2" key="1">
    <citation type="journal article" date="2018" name="Sci. Rep.">
        <title>Genomic signatures of local adaptation to the degree of environmental predictability in rotifers.</title>
        <authorList>
            <person name="Franch-Gras L."/>
            <person name="Hahn C."/>
            <person name="Garcia-Roger E.M."/>
            <person name="Carmona M.J."/>
            <person name="Serra M."/>
            <person name="Gomez A."/>
        </authorList>
    </citation>
    <scope>NUCLEOTIDE SEQUENCE [LARGE SCALE GENOMIC DNA]</scope>
    <source>
        <strain evidence="1">HYR1</strain>
    </source>
</reference>
<keyword evidence="2" id="KW-1185">Reference proteome</keyword>
<dbReference type="EMBL" id="REGN01002819">
    <property type="protein sequence ID" value="RNA25984.1"/>
    <property type="molecule type" value="Genomic_DNA"/>
</dbReference>
<comment type="caution">
    <text evidence="1">The sequence shown here is derived from an EMBL/GenBank/DDBJ whole genome shotgun (WGS) entry which is preliminary data.</text>
</comment>
<evidence type="ECO:0000313" key="1">
    <source>
        <dbReference type="EMBL" id="RNA25984.1"/>
    </source>
</evidence>
<evidence type="ECO:0000313" key="2">
    <source>
        <dbReference type="Proteomes" id="UP000276133"/>
    </source>
</evidence>
<dbReference type="AlphaFoldDB" id="A0A3M7RR07"/>
<gene>
    <name evidence="1" type="ORF">BpHYR1_032073</name>
</gene>
<protein>
    <submittedName>
        <fullName evidence="1">Uncharacterized protein</fullName>
    </submittedName>
</protein>
<proteinExistence type="predicted"/>
<name>A0A3M7RR07_BRAPC</name>
<sequence length="67" mass="7969">MEYILLDEQYSRKLIISTLAINFEKGFLLKFLNLLRYQIVLSKTYTHQDCEKTTPVLIGFDTFITNY</sequence>
<organism evidence="1 2">
    <name type="scientific">Brachionus plicatilis</name>
    <name type="common">Marine rotifer</name>
    <name type="synonym">Brachionus muelleri</name>
    <dbReference type="NCBI Taxonomy" id="10195"/>
    <lineage>
        <taxon>Eukaryota</taxon>
        <taxon>Metazoa</taxon>
        <taxon>Spiralia</taxon>
        <taxon>Gnathifera</taxon>
        <taxon>Rotifera</taxon>
        <taxon>Eurotatoria</taxon>
        <taxon>Monogononta</taxon>
        <taxon>Pseudotrocha</taxon>
        <taxon>Ploima</taxon>
        <taxon>Brachionidae</taxon>
        <taxon>Brachionus</taxon>
    </lineage>
</organism>